<evidence type="ECO:0000313" key="2">
    <source>
        <dbReference type="Proteomes" id="UP001236369"/>
    </source>
</evidence>
<accession>A0ABU0HQS1</accession>
<evidence type="ECO:0000313" key="1">
    <source>
        <dbReference type="EMBL" id="MDQ0444660.1"/>
    </source>
</evidence>
<dbReference type="Pfam" id="PF04883">
    <property type="entry name" value="HK97-gp10_like"/>
    <property type="match status" value="1"/>
</dbReference>
<organism evidence="1 2">
    <name type="scientific">Methylobacterium persicinum</name>
    <dbReference type="NCBI Taxonomy" id="374426"/>
    <lineage>
        <taxon>Bacteria</taxon>
        <taxon>Pseudomonadati</taxon>
        <taxon>Pseudomonadota</taxon>
        <taxon>Alphaproteobacteria</taxon>
        <taxon>Hyphomicrobiales</taxon>
        <taxon>Methylobacteriaceae</taxon>
        <taxon>Methylobacterium</taxon>
    </lineage>
</organism>
<sequence length="192" mass="19961">MSLDLGDLAAGAGRVQSALDITPAARAFRRAPGVLPGLRLLDAAADIVGLERLSGQIAKYAVKLALRGDHAAEAAAARMVETMRGRVPVDTGRLLHGIGWRRDGSLITVEASAIHGAADYARHVEFGHRTAVVADAAFFAADTHAALHARGAAGAGAVAAEPFFWDAVREGLALWRDGLADAPATVWTEGEP</sequence>
<dbReference type="InterPro" id="IPR010064">
    <property type="entry name" value="HK97-gp10_tail"/>
</dbReference>
<keyword evidence="2" id="KW-1185">Reference proteome</keyword>
<gene>
    <name evidence="1" type="ORF">QO016_004177</name>
</gene>
<dbReference type="RefSeq" id="WP_238249403.1">
    <property type="nucleotide sequence ID" value="NZ_BPQX01000030.1"/>
</dbReference>
<name>A0ABU0HQS1_9HYPH</name>
<proteinExistence type="predicted"/>
<protein>
    <submittedName>
        <fullName evidence="1">Uncharacterized protein</fullName>
    </submittedName>
</protein>
<comment type="caution">
    <text evidence="1">The sequence shown here is derived from an EMBL/GenBank/DDBJ whole genome shotgun (WGS) entry which is preliminary data.</text>
</comment>
<dbReference type="EMBL" id="JAUSVV010000014">
    <property type="protein sequence ID" value="MDQ0444660.1"/>
    <property type="molecule type" value="Genomic_DNA"/>
</dbReference>
<dbReference type="Proteomes" id="UP001236369">
    <property type="component" value="Unassembled WGS sequence"/>
</dbReference>
<reference evidence="1 2" key="1">
    <citation type="submission" date="2023-07" db="EMBL/GenBank/DDBJ databases">
        <title>Genomic Encyclopedia of Type Strains, Phase IV (KMG-IV): sequencing the most valuable type-strain genomes for metagenomic binning, comparative biology and taxonomic classification.</title>
        <authorList>
            <person name="Goeker M."/>
        </authorList>
    </citation>
    <scope>NUCLEOTIDE SEQUENCE [LARGE SCALE GENOMIC DNA]</scope>
    <source>
        <strain evidence="1 2">DSM 19562</strain>
    </source>
</reference>